<organism evidence="1">
    <name type="scientific">marine sediment metagenome</name>
    <dbReference type="NCBI Taxonomy" id="412755"/>
    <lineage>
        <taxon>unclassified sequences</taxon>
        <taxon>metagenomes</taxon>
        <taxon>ecological metagenomes</taxon>
    </lineage>
</organism>
<sequence>MKNIGDIGDPRNRPVRMSFDEARARISNAVYEATALLERLEGAGLVFGNCHHVRQHIAGEAVKMLKERWRGPTAYTGYPLGGREGFYRVCVLSYDNNKYCKVMLSGTEYGLKAGYLFEDPGCSVLFDVNKLKE</sequence>
<protein>
    <submittedName>
        <fullName evidence="1">Uncharacterized protein</fullName>
    </submittedName>
</protein>
<reference evidence="1" key="1">
    <citation type="journal article" date="2015" name="Nature">
        <title>Complex archaea that bridge the gap between prokaryotes and eukaryotes.</title>
        <authorList>
            <person name="Spang A."/>
            <person name="Saw J.H."/>
            <person name="Jorgensen S.L."/>
            <person name="Zaremba-Niedzwiedzka K."/>
            <person name="Martijn J."/>
            <person name="Lind A.E."/>
            <person name="van Eijk R."/>
            <person name="Schleper C."/>
            <person name="Guy L."/>
            <person name="Ettema T.J."/>
        </authorList>
    </citation>
    <scope>NUCLEOTIDE SEQUENCE</scope>
</reference>
<dbReference type="EMBL" id="LAZR01001504">
    <property type="protein sequence ID" value="KKN43549.1"/>
    <property type="molecule type" value="Genomic_DNA"/>
</dbReference>
<accession>A0A0F9QM75</accession>
<dbReference type="AlphaFoldDB" id="A0A0F9QM75"/>
<name>A0A0F9QM75_9ZZZZ</name>
<comment type="caution">
    <text evidence="1">The sequence shown here is derived from an EMBL/GenBank/DDBJ whole genome shotgun (WGS) entry which is preliminary data.</text>
</comment>
<proteinExistence type="predicted"/>
<gene>
    <name evidence="1" type="ORF">LCGC14_0701960</name>
</gene>
<evidence type="ECO:0000313" key="1">
    <source>
        <dbReference type="EMBL" id="KKN43549.1"/>
    </source>
</evidence>